<feature type="chain" id="PRO_5019554475" evidence="2">
    <location>
        <begin position="24"/>
        <end position="338"/>
    </location>
</feature>
<keyword evidence="5" id="KW-1185">Reference proteome</keyword>
<dbReference type="GO" id="GO:0016787">
    <property type="term" value="F:hydrolase activity"/>
    <property type="evidence" value="ECO:0007669"/>
    <property type="project" value="UniProtKB-KW"/>
</dbReference>
<feature type="compositionally biased region" description="Polar residues" evidence="1">
    <location>
        <begin position="319"/>
        <end position="338"/>
    </location>
</feature>
<dbReference type="Proteomes" id="UP000287687">
    <property type="component" value="Unassembled WGS sequence"/>
</dbReference>
<dbReference type="PROSITE" id="PS51257">
    <property type="entry name" value="PROKAR_LIPOPROTEIN"/>
    <property type="match status" value="1"/>
</dbReference>
<dbReference type="InterPro" id="IPR011105">
    <property type="entry name" value="Cell_wall_hydrolase_SleB"/>
</dbReference>
<keyword evidence="2" id="KW-0732">Signal</keyword>
<sequence>MRTGGVKAVFHATLFLLAGTTLSACTTAQKSASLDPKSSATKTAKVQAGPAKQVYTYTAKDRDCLKRAMYFESQRSDASGFMAVGSVIMNRLTSGMYAQTICGVVTQKNQFAPGLMARKVDESTAPDLDKAAEAVLKGARHPDVKEAMFFHRKGLRFGYDNMHYVAVAGGNEFYEKRGQDGQLQTAEPKPVDQYVLAYAADGMQQQAIDSVMMGSAAPQQSLTAAPVIAANLPAASGPILSNPPPSTSTIAPVITAAVSRAGMPSDFVTAYAVPQNSQLPEARPYQASLTATVPIPLARPGEPTISTQKRPGAGIAMASQPNRSGMSYQDWNMRTGNW</sequence>
<name>A0A444LAE8_9HYPH</name>
<keyword evidence="4" id="KW-0378">Hydrolase</keyword>
<dbReference type="EMBL" id="SBIP01000007">
    <property type="protein sequence ID" value="RWX74587.1"/>
    <property type="molecule type" value="Genomic_DNA"/>
</dbReference>
<evidence type="ECO:0000313" key="4">
    <source>
        <dbReference type="EMBL" id="RWX74587.1"/>
    </source>
</evidence>
<dbReference type="InterPro" id="IPR042047">
    <property type="entry name" value="SleB_dom1"/>
</dbReference>
<dbReference type="OrthoDB" id="8433080at2"/>
<evidence type="ECO:0000256" key="1">
    <source>
        <dbReference type="SAM" id="MobiDB-lite"/>
    </source>
</evidence>
<organism evidence="4 5">
    <name type="scientific">Neorhizobium lilium</name>
    <dbReference type="NCBI Taxonomy" id="2503024"/>
    <lineage>
        <taxon>Bacteria</taxon>
        <taxon>Pseudomonadati</taxon>
        <taxon>Pseudomonadota</taxon>
        <taxon>Alphaproteobacteria</taxon>
        <taxon>Hyphomicrobiales</taxon>
        <taxon>Rhizobiaceae</taxon>
        <taxon>Rhizobium/Agrobacterium group</taxon>
        <taxon>Neorhizobium</taxon>
    </lineage>
</organism>
<evidence type="ECO:0000256" key="2">
    <source>
        <dbReference type="SAM" id="SignalP"/>
    </source>
</evidence>
<proteinExistence type="predicted"/>
<dbReference type="Gene3D" id="1.10.10.2520">
    <property type="entry name" value="Cell wall hydrolase SleB, domain 1"/>
    <property type="match status" value="1"/>
</dbReference>
<reference evidence="4 5" key="1">
    <citation type="submission" date="2019-01" db="EMBL/GenBank/DDBJ databases">
        <title>The draft genome of Rhizobium sp. 24NR.</title>
        <authorList>
            <person name="Liu L."/>
            <person name="Liang L."/>
            <person name="Shi S."/>
            <person name="Xu L."/>
            <person name="Wang X."/>
            <person name="Li L."/>
            <person name="Zhang X."/>
        </authorList>
    </citation>
    <scope>NUCLEOTIDE SEQUENCE [LARGE SCALE GENOMIC DNA]</scope>
    <source>
        <strain evidence="4 5">24NR</strain>
    </source>
</reference>
<gene>
    <name evidence="4" type="ORF">EPK99_24295</name>
</gene>
<dbReference type="AlphaFoldDB" id="A0A444LAE8"/>
<dbReference type="Pfam" id="PF07486">
    <property type="entry name" value="Hydrolase_2"/>
    <property type="match status" value="1"/>
</dbReference>
<feature type="domain" description="Cell wall hydrolase SleB" evidence="3">
    <location>
        <begin position="78"/>
        <end position="174"/>
    </location>
</feature>
<accession>A0A444LAE8</accession>
<protein>
    <submittedName>
        <fullName evidence="4">Cell wall hydrolase</fullName>
    </submittedName>
</protein>
<evidence type="ECO:0000259" key="3">
    <source>
        <dbReference type="Pfam" id="PF07486"/>
    </source>
</evidence>
<evidence type="ECO:0000313" key="5">
    <source>
        <dbReference type="Proteomes" id="UP000287687"/>
    </source>
</evidence>
<feature type="region of interest" description="Disordered" evidence="1">
    <location>
        <begin position="296"/>
        <end position="338"/>
    </location>
</feature>
<comment type="caution">
    <text evidence="4">The sequence shown here is derived from an EMBL/GenBank/DDBJ whole genome shotgun (WGS) entry which is preliminary data.</text>
</comment>
<feature type="signal peptide" evidence="2">
    <location>
        <begin position="1"/>
        <end position="23"/>
    </location>
</feature>